<dbReference type="Pfam" id="PF00582">
    <property type="entry name" value="Usp"/>
    <property type="match status" value="1"/>
</dbReference>
<dbReference type="InterPro" id="IPR006016">
    <property type="entry name" value="UspA"/>
</dbReference>
<dbReference type="InterPro" id="IPR014729">
    <property type="entry name" value="Rossmann-like_a/b/a_fold"/>
</dbReference>
<dbReference type="AlphaFoldDB" id="A0A6A1V1N0"/>
<feature type="region of interest" description="Disordered" evidence="1">
    <location>
        <begin position="75"/>
        <end position="114"/>
    </location>
</feature>
<name>A0A6A1V1N0_9ROSI</name>
<feature type="compositionally biased region" description="Polar residues" evidence="1">
    <location>
        <begin position="82"/>
        <end position="93"/>
    </location>
</feature>
<dbReference type="Proteomes" id="UP000516437">
    <property type="component" value="Chromosome 7"/>
</dbReference>
<organism evidence="3 4">
    <name type="scientific">Morella rubra</name>
    <name type="common">Chinese bayberry</name>
    <dbReference type="NCBI Taxonomy" id="262757"/>
    <lineage>
        <taxon>Eukaryota</taxon>
        <taxon>Viridiplantae</taxon>
        <taxon>Streptophyta</taxon>
        <taxon>Embryophyta</taxon>
        <taxon>Tracheophyta</taxon>
        <taxon>Spermatophyta</taxon>
        <taxon>Magnoliopsida</taxon>
        <taxon>eudicotyledons</taxon>
        <taxon>Gunneridae</taxon>
        <taxon>Pentapetalae</taxon>
        <taxon>rosids</taxon>
        <taxon>fabids</taxon>
        <taxon>Fagales</taxon>
        <taxon>Myricaceae</taxon>
        <taxon>Morella</taxon>
    </lineage>
</organism>
<dbReference type="Gene3D" id="3.40.50.620">
    <property type="entry name" value="HUPs"/>
    <property type="match status" value="1"/>
</dbReference>
<dbReference type="EMBL" id="RXIC02000025">
    <property type="protein sequence ID" value="KAB1206563.1"/>
    <property type="molecule type" value="Genomic_DNA"/>
</dbReference>
<accession>A0A6A1V1N0</accession>
<protein>
    <recommendedName>
        <fullName evidence="2">UspA domain-containing protein</fullName>
    </recommendedName>
</protein>
<feature type="domain" description="UspA" evidence="2">
    <location>
        <begin position="122"/>
        <end position="265"/>
    </location>
</feature>
<proteinExistence type="predicted"/>
<keyword evidence="4" id="KW-1185">Reference proteome</keyword>
<evidence type="ECO:0000313" key="4">
    <source>
        <dbReference type="Proteomes" id="UP000516437"/>
    </source>
</evidence>
<feature type="compositionally biased region" description="Basic and acidic residues" evidence="1">
    <location>
        <begin position="94"/>
        <end position="112"/>
    </location>
</feature>
<dbReference type="SUPFAM" id="SSF52402">
    <property type="entry name" value="Adenine nucleotide alpha hydrolases-like"/>
    <property type="match status" value="1"/>
</dbReference>
<dbReference type="PANTHER" id="PTHR47000">
    <property type="entry name" value="ADENINE NUCLEOTIDE ALPHA HYDROLASES-LIKE SUPERFAMILY PROTEIN"/>
    <property type="match status" value="1"/>
</dbReference>
<reference evidence="3 4" key="1">
    <citation type="journal article" date="2019" name="Plant Biotechnol. J.">
        <title>The red bayberry genome and genetic basis of sex determination.</title>
        <authorList>
            <person name="Jia H.M."/>
            <person name="Jia H.J."/>
            <person name="Cai Q.L."/>
            <person name="Wang Y."/>
            <person name="Zhao H.B."/>
            <person name="Yang W.F."/>
            <person name="Wang G.Y."/>
            <person name="Li Y.H."/>
            <person name="Zhan D.L."/>
            <person name="Shen Y.T."/>
            <person name="Niu Q.F."/>
            <person name="Chang L."/>
            <person name="Qiu J."/>
            <person name="Zhao L."/>
            <person name="Xie H.B."/>
            <person name="Fu W.Y."/>
            <person name="Jin J."/>
            <person name="Li X.W."/>
            <person name="Jiao Y."/>
            <person name="Zhou C.C."/>
            <person name="Tu T."/>
            <person name="Chai C.Y."/>
            <person name="Gao J.L."/>
            <person name="Fan L.J."/>
            <person name="van de Weg E."/>
            <person name="Wang J.Y."/>
            <person name="Gao Z.S."/>
        </authorList>
    </citation>
    <scope>NUCLEOTIDE SEQUENCE [LARGE SCALE GENOMIC DNA]</scope>
    <source>
        <tissue evidence="3">Leaves</tissue>
    </source>
</reference>
<dbReference type="PANTHER" id="PTHR47000:SF1">
    <property type="entry name" value="ADENINE NUCLEOTIDE ALPHA HYDROLASES-LIKE SUPERFAMILY PROTEIN"/>
    <property type="match status" value="1"/>
</dbReference>
<evidence type="ECO:0000256" key="1">
    <source>
        <dbReference type="SAM" id="MobiDB-lite"/>
    </source>
</evidence>
<dbReference type="CDD" id="cd23659">
    <property type="entry name" value="USP_At3g01520-like"/>
    <property type="match status" value="1"/>
</dbReference>
<evidence type="ECO:0000313" key="3">
    <source>
        <dbReference type="EMBL" id="KAB1206563.1"/>
    </source>
</evidence>
<comment type="caution">
    <text evidence="3">The sequence shown here is derived from an EMBL/GenBank/DDBJ whole genome shotgun (WGS) entry which is preliminary data.</text>
</comment>
<sequence length="288" mass="32147">MEGQLPWLIIPSSWLVVSETKRMKQLAQRTWVSPCGRWRNGNTFFRASFKAASQEMAKTGTKLQSFCLKRIRPHARVRPPAAQSTPDQNVSSTETDKIDESPRHVKEEKSGDGAKPSFVISRRIMIVVDSSLEAKGALHWALSHTVQSEDTVILLCVTKPPKQGTGQGSSKEIAPKAYEFIDSLKKMCQSKKPEVKLEVAAVEGKDKGPTIVEEAKKQGVSMLVLGQKKHSTTWRLLMMWAGNRVTGGVVEYCIQNAHCMAIAVRRKSKKLGGYLITTKRQKDFWLLA</sequence>
<dbReference type="OrthoDB" id="1667873at2759"/>
<evidence type="ECO:0000259" key="2">
    <source>
        <dbReference type="Pfam" id="PF00582"/>
    </source>
</evidence>
<gene>
    <name evidence="3" type="ORF">CJ030_MR7G015970</name>
</gene>